<dbReference type="Gene3D" id="3.40.190.10">
    <property type="entry name" value="Periplasmic binding protein-like II"/>
    <property type="match status" value="1"/>
</dbReference>
<feature type="compositionally biased region" description="Low complexity" evidence="1">
    <location>
        <begin position="32"/>
        <end position="46"/>
    </location>
</feature>
<dbReference type="SUPFAM" id="SSF53850">
    <property type="entry name" value="Periplasmic binding protein-like II"/>
    <property type="match status" value="1"/>
</dbReference>
<protein>
    <recommendedName>
        <fullName evidence="3">ABC transporter, substrate-binding protein (Cluster 1, maltose/g3p/polyamine/iron)</fullName>
    </recommendedName>
</protein>
<proteinExistence type="predicted"/>
<reference evidence="2" key="1">
    <citation type="submission" date="2020-02" db="EMBL/GenBank/DDBJ databases">
        <authorList>
            <person name="Meier V. D."/>
        </authorList>
    </citation>
    <scope>NUCLEOTIDE SEQUENCE</scope>
    <source>
        <strain evidence="2">AVDCRST_MAG47</strain>
    </source>
</reference>
<dbReference type="InterPro" id="IPR006059">
    <property type="entry name" value="SBP"/>
</dbReference>
<dbReference type="PANTHER" id="PTHR43649:SF12">
    <property type="entry name" value="DIACETYLCHITOBIOSE BINDING PROTEIN DASA"/>
    <property type="match status" value="1"/>
</dbReference>
<dbReference type="EMBL" id="CADCUK010000115">
    <property type="protein sequence ID" value="CAA9375369.1"/>
    <property type="molecule type" value="Genomic_DNA"/>
</dbReference>
<name>A0A6J4N5J9_9ACTN</name>
<evidence type="ECO:0000256" key="1">
    <source>
        <dbReference type="SAM" id="MobiDB-lite"/>
    </source>
</evidence>
<evidence type="ECO:0000313" key="2">
    <source>
        <dbReference type="EMBL" id="CAA9375369.1"/>
    </source>
</evidence>
<feature type="region of interest" description="Disordered" evidence="1">
    <location>
        <begin position="24"/>
        <end position="46"/>
    </location>
</feature>
<accession>A0A6J4N5J9</accession>
<sequence>MSAARRLAGTVVALTLATTVVGCTSGEEDPGADPSPAPSSASPTPAEPVEIEVSVFGDPVRLRAYRRIADAFTEANPDVVVTLVEQPDPADAAVDAANALVLGAGPDVFLTDQRYLAELVETDGLEPVDSLLEERGLQFGDDHQRVALTSMSADNRLQCMPAEMSPRVVYYNKRLVPRQQLKAAEVIVPNAVATSWSWDDFAITARTVAGLDRLGPIKGVYLPPDIDTVTALVRSADGTVVDDVFEPTSLTLASDSALEALAELVALARDPAVALTKQDLKVRDPITRFTEGQLGMYVGTRDDLPVLREARGLSFDVAPLPSFGRAQSVSDVNGYCLNAGTEHLDAAADFIAFAVGKEAAEIAARSDVIVPARLDTVAEDVFRQPEEQPRNSQVFSTSLRRSEPMPYDIAWPRVAELAEGVFARLFYGFDVDVDAVLEDRMVRLDEQSELLFGDGETDD</sequence>
<organism evidence="2">
    <name type="scientific">uncultured Nocardioidaceae bacterium</name>
    <dbReference type="NCBI Taxonomy" id="253824"/>
    <lineage>
        <taxon>Bacteria</taxon>
        <taxon>Bacillati</taxon>
        <taxon>Actinomycetota</taxon>
        <taxon>Actinomycetes</taxon>
        <taxon>Propionibacteriales</taxon>
        <taxon>Nocardioidaceae</taxon>
        <taxon>environmental samples</taxon>
    </lineage>
</organism>
<dbReference type="AlphaFoldDB" id="A0A6J4N5J9"/>
<dbReference type="Pfam" id="PF13416">
    <property type="entry name" value="SBP_bac_8"/>
    <property type="match status" value="1"/>
</dbReference>
<gene>
    <name evidence="2" type="ORF">AVDCRST_MAG47-1692</name>
</gene>
<dbReference type="PROSITE" id="PS51257">
    <property type="entry name" value="PROKAR_LIPOPROTEIN"/>
    <property type="match status" value="1"/>
</dbReference>
<dbReference type="PANTHER" id="PTHR43649">
    <property type="entry name" value="ARABINOSE-BINDING PROTEIN-RELATED"/>
    <property type="match status" value="1"/>
</dbReference>
<evidence type="ECO:0008006" key="3">
    <source>
        <dbReference type="Google" id="ProtNLM"/>
    </source>
</evidence>
<dbReference type="InterPro" id="IPR050490">
    <property type="entry name" value="Bact_solute-bd_prot1"/>
</dbReference>